<accession>A0A7K0G4R6</accession>
<keyword evidence="2" id="KW-1185">Reference proteome</keyword>
<reference evidence="1 2" key="1">
    <citation type="submission" date="2019-11" db="EMBL/GenBank/DDBJ databases">
        <title>Pedobacter petrophilus genome.</title>
        <authorList>
            <person name="Feldbauer M.J."/>
            <person name="Newman J.D."/>
        </authorList>
    </citation>
    <scope>NUCLEOTIDE SEQUENCE [LARGE SCALE GENOMIC DNA]</scope>
    <source>
        <strain evidence="1 2">LMG 29686</strain>
    </source>
</reference>
<dbReference type="AlphaFoldDB" id="A0A7K0G4R6"/>
<gene>
    <name evidence="1" type="ORF">GJU39_21410</name>
</gene>
<dbReference type="OrthoDB" id="746477at2"/>
<protein>
    <recommendedName>
        <fullName evidence="3">Peptidase</fullName>
    </recommendedName>
</protein>
<evidence type="ECO:0008006" key="3">
    <source>
        <dbReference type="Google" id="ProtNLM"/>
    </source>
</evidence>
<sequence length="268" mass="30079">MNTNLVDFIRANLAILQNQPLSGGIVAKNMHISDNGSGELSLYGDFTITLKVLDLTTNGAPNLNSLMTFTQQVITTKLRGGGYKNGVIIHKYNSAKKIFDKTKTWTYSIRYNFNFTVNVIQINMLTEIKGNDFVLAVVDSIGHQFTDRYGRNQSSAGLTQGEGGPATVSYNSWQKNKHIGVHEFFHTLSLDDIEDSDKKNRLMYHLGDNSGQTISDTEKGDMLNFIMKYMTDITKGNHSNVDLNTVNRLKTFLNNPTNGFKFNKAKFR</sequence>
<evidence type="ECO:0000313" key="2">
    <source>
        <dbReference type="Proteomes" id="UP000487757"/>
    </source>
</evidence>
<evidence type="ECO:0000313" key="1">
    <source>
        <dbReference type="EMBL" id="MRX78642.1"/>
    </source>
</evidence>
<proteinExistence type="predicted"/>
<comment type="caution">
    <text evidence="1">The sequence shown here is derived from an EMBL/GenBank/DDBJ whole genome shotgun (WGS) entry which is preliminary data.</text>
</comment>
<name>A0A7K0G4R6_9SPHI</name>
<dbReference type="RefSeq" id="WP_154283044.1">
    <property type="nucleotide sequence ID" value="NZ_JBHUJQ010000001.1"/>
</dbReference>
<dbReference type="EMBL" id="WKKH01000063">
    <property type="protein sequence ID" value="MRX78642.1"/>
    <property type="molecule type" value="Genomic_DNA"/>
</dbReference>
<organism evidence="1 2">
    <name type="scientific">Pedobacter petrophilus</name>
    <dbReference type="NCBI Taxonomy" id="1908241"/>
    <lineage>
        <taxon>Bacteria</taxon>
        <taxon>Pseudomonadati</taxon>
        <taxon>Bacteroidota</taxon>
        <taxon>Sphingobacteriia</taxon>
        <taxon>Sphingobacteriales</taxon>
        <taxon>Sphingobacteriaceae</taxon>
        <taxon>Pedobacter</taxon>
    </lineage>
</organism>
<dbReference type="Proteomes" id="UP000487757">
    <property type="component" value="Unassembled WGS sequence"/>
</dbReference>